<sequence length="136" mass="15468">MEKMMFTNLPVFNLKRSVDFYTALGFKFNPQFTSETSTCMIVGKYNCIMLLENDTFAGFVDKPLAPTKKTVSCIVAITYASEDEVRAVCEKAFELGARNYKEPEVHGFMFGWGFEDLDGHIIEPFWMDQAEVMTVG</sequence>
<accession>A0A6J6JMZ1</accession>
<dbReference type="InterPro" id="IPR029068">
    <property type="entry name" value="Glyas_Bleomycin-R_OHBP_Dase"/>
</dbReference>
<gene>
    <name evidence="2" type="ORF">UFOPK2001_00926</name>
</gene>
<dbReference type="SUPFAM" id="SSF54593">
    <property type="entry name" value="Glyoxalase/Bleomycin resistance protein/Dihydroxybiphenyl dioxygenase"/>
    <property type="match status" value="1"/>
</dbReference>
<evidence type="ECO:0000259" key="1">
    <source>
        <dbReference type="PROSITE" id="PS51819"/>
    </source>
</evidence>
<dbReference type="Pfam" id="PF00903">
    <property type="entry name" value="Glyoxalase"/>
    <property type="match status" value="1"/>
</dbReference>
<dbReference type="InterPro" id="IPR004360">
    <property type="entry name" value="Glyas_Fos-R_dOase_dom"/>
</dbReference>
<protein>
    <submittedName>
        <fullName evidence="2">Unannotated protein</fullName>
    </submittedName>
</protein>
<dbReference type="PROSITE" id="PS51819">
    <property type="entry name" value="VOC"/>
    <property type="match status" value="1"/>
</dbReference>
<dbReference type="PANTHER" id="PTHR36503:SF2">
    <property type="entry name" value="BLR2408 PROTEIN"/>
    <property type="match status" value="1"/>
</dbReference>
<proteinExistence type="predicted"/>
<name>A0A6J6JMZ1_9ZZZZ</name>
<dbReference type="EMBL" id="CAEZVN010000101">
    <property type="protein sequence ID" value="CAB4637373.1"/>
    <property type="molecule type" value="Genomic_DNA"/>
</dbReference>
<dbReference type="AlphaFoldDB" id="A0A6J6JMZ1"/>
<organism evidence="2">
    <name type="scientific">freshwater metagenome</name>
    <dbReference type="NCBI Taxonomy" id="449393"/>
    <lineage>
        <taxon>unclassified sequences</taxon>
        <taxon>metagenomes</taxon>
        <taxon>ecological metagenomes</taxon>
    </lineage>
</organism>
<dbReference type="PANTHER" id="PTHR36503">
    <property type="entry name" value="BLR2520 PROTEIN"/>
    <property type="match status" value="1"/>
</dbReference>
<evidence type="ECO:0000313" key="2">
    <source>
        <dbReference type="EMBL" id="CAB4637373.1"/>
    </source>
</evidence>
<dbReference type="Gene3D" id="3.10.180.10">
    <property type="entry name" value="2,3-Dihydroxybiphenyl 1,2-Dioxygenase, domain 1"/>
    <property type="match status" value="1"/>
</dbReference>
<dbReference type="InterPro" id="IPR037523">
    <property type="entry name" value="VOC_core"/>
</dbReference>
<reference evidence="2" key="1">
    <citation type="submission" date="2020-05" db="EMBL/GenBank/DDBJ databases">
        <authorList>
            <person name="Chiriac C."/>
            <person name="Salcher M."/>
            <person name="Ghai R."/>
            <person name="Kavagutti S V."/>
        </authorList>
    </citation>
    <scope>NUCLEOTIDE SEQUENCE</scope>
</reference>
<feature type="domain" description="VOC" evidence="1">
    <location>
        <begin position="3"/>
        <end position="127"/>
    </location>
</feature>